<feature type="domain" description="Photosynthesis system II assembly factor Ycf48/Hcf136-like" evidence="5">
    <location>
        <begin position="17"/>
        <end position="103"/>
    </location>
</feature>
<keyword evidence="1" id="KW-0602">Photosynthesis</keyword>
<gene>
    <name evidence="7" type="ORF">KHA90_09450</name>
</gene>
<keyword evidence="8" id="KW-1185">Reference proteome</keyword>
<reference evidence="7 8" key="1">
    <citation type="journal article" date="2018" name="Int. J. Syst. Evol. Microbiol.">
        <title>Flavobacterium chryseum sp. nov. and Flavobacterium psychroterrae sp. nov., novel environmental bacteria isolated from Antarctica.</title>
        <authorList>
            <person name="Kralova S."/>
            <person name="Svec P."/>
            <person name="Busse H.J."/>
            <person name="Stankova E."/>
            <person name="Vaczi P."/>
            <person name="Sedlacek I."/>
        </authorList>
    </citation>
    <scope>NUCLEOTIDE SEQUENCE [LARGE SCALE GENOMIC DNA]</scope>
    <source>
        <strain evidence="7 8">CCM 8827</strain>
    </source>
</reference>
<evidence type="ECO:0000256" key="4">
    <source>
        <dbReference type="SAM" id="SignalP"/>
    </source>
</evidence>
<feature type="domain" description="Photosynthesis system II assembly factor Ycf48/Hcf136-like" evidence="5">
    <location>
        <begin position="113"/>
        <end position="187"/>
    </location>
</feature>
<feature type="domain" description="Secretion system C-terminal sorting" evidence="6">
    <location>
        <begin position="319"/>
        <end position="391"/>
    </location>
</feature>
<dbReference type="InterPro" id="IPR036278">
    <property type="entry name" value="Sialidase_sf"/>
</dbReference>
<dbReference type="RefSeq" id="WP_213298381.1">
    <property type="nucleotide sequence ID" value="NZ_JAGYVZ010000007.1"/>
</dbReference>
<evidence type="ECO:0000313" key="7">
    <source>
        <dbReference type="EMBL" id="MBS7231250.1"/>
    </source>
</evidence>
<dbReference type="Proteomes" id="UP000722625">
    <property type="component" value="Unassembled WGS sequence"/>
</dbReference>
<comment type="caution">
    <text evidence="7">The sequence shown here is derived from an EMBL/GenBank/DDBJ whole genome shotgun (WGS) entry which is preliminary data.</text>
</comment>
<evidence type="ECO:0000256" key="2">
    <source>
        <dbReference type="ARBA" id="ARBA00022729"/>
    </source>
</evidence>
<keyword evidence="3" id="KW-0604">Photosystem II</keyword>
<dbReference type="Pfam" id="PF18962">
    <property type="entry name" value="Por_Secre_tail"/>
    <property type="match status" value="1"/>
</dbReference>
<protein>
    <submittedName>
        <fullName evidence="7">T9SS type A sorting domain-containing protein</fullName>
    </submittedName>
</protein>
<dbReference type="Gene3D" id="2.130.10.10">
    <property type="entry name" value="YVTN repeat-like/Quinoprotein amine dehydrogenase"/>
    <property type="match status" value="2"/>
</dbReference>
<dbReference type="SUPFAM" id="SSF50939">
    <property type="entry name" value="Sialidases"/>
    <property type="match status" value="1"/>
</dbReference>
<dbReference type="Pfam" id="PF14870">
    <property type="entry name" value="PSII_BNR"/>
    <property type="match status" value="2"/>
</dbReference>
<feature type="chain" id="PRO_5045953829" evidence="4">
    <location>
        <begin position="20"/>
        <end position="393"/>
    </location>
</feature>
<dbReference type="InterPro" id="IPR026444">
    <property type="entry name" value="Secre_tail"/>
</dbReference>
<evidence type="ECO:0000256" key="3">
    <source>
        <dbReference type="ARBA" id="ARBA00023276"/>
    </source>
</evidence>
<organism evidence="7 8">
    <name type="scientific">Flavobacterium psychroterrae</name>
    <dbReference type="NCBI Taxonomy" id="2133767"/>
    <lineage>
        <taxon>Bacteria</taxon>
        <taxon>Pseudomonadati</taxon>
        <taxon>Bacteroidota</taxon>
        <taxon>Flavobacteriia</taxon>
        <taxon>Flavobacteriales</taxon>
        <taxon>Flavobacteriaceae</taxon>
        <taxon>Flavobacterium</taxon>
    </lineage>
</organism>
<evidence type="ECO:0000256" key="1">
    <source>
        <dbReference type="ARBA" id="ARBA00022531"/>
    </source>
</evidence>
<dbReference type="InterPro" id="IPR015943">
    <property type="entry name" value="WD40/YVTN_repeat-like_dom_sf"/>
</dbReference>
<keyword evidence="2 4" id="KW-0732">Signal</keyword>
<proteinExistence type="predicted"/>
<name>A0ABS5PBL5_9FLAO</name>
<dbReference type="NCBIfam" id="TIGR04183">
    <property type="entry name" value="Por_Secre_tail"/>
    <property type="match status" value="1"/>
</dbReference>
<dbReference type="InterPro" id="IPR028203">
    <property type="entry name" value="PSII_CF48-like_dom"/>
</dbReference>
<dbReference type="EMBL" id="JAGYVZ010000007">
    <property type="protein sequence ID" value="MBS7231250.1"/>
    <property type="molecule type" value="Genomic_DNA"/>
</dbReference>
<feature type="signal peptide" evidence="4">
    <location>
        <begin position="1"/>
        <end position="19"/>
    </location>
</feature>
<evidence type="ECO:0000313" key="8">
    <source>
        <dbReference type="Proteomes" id="UP000722625"/>
    </source>
</evidence>
<evidence type="ECO:0000259" key="6">
    <source>
        <dbReference type="Pfam" id="PF18962"/>
    </source>
</evidence>
<accession>A0ABS5PBL5</accession>
<sequence length="393" mass="41946">MKHTLLLVFFLFGLQNSNAQWSKITSPYAGNLWTIKFFDAQNGYIGGNTAILKTTDGGVTWTSKSISNFLINSFSFPSATVGYYGCNNNIVAKTTDAGITWTNQNPNASPYAILSVSFPTATTGYAVGDAGTIRKTTDGGSTWAPQTSGLTTGIEEVHFFDVNTGICIGDGGKIKRTTNGGANWVTIASGTTQNLYDLFFLDANTGFIAGGTGTILKTTNGGQSWAALSSGFTSWLYAICFKDALTGYAGGANGKIFKTIDGGLTWTPEVSGVSSANSINDIIYFNNRFIAVGDQGVIITDVATLGTAENIKEDASVIVYPNPVSDSFSIELHNNKNLALNIHIIDINGAIVKSKVLSDNERTVNVKDLSNAVYIIEMKAEQFSARKKIIIKK</sequence>
<evidence type="ECO:0000259" key="5">
    <source>
        <dbReference type="Pfam" id="PF14870"/>
    </source>
</evidence>
<dbReference type="PANTHER" id="PTHR47199">
    <property type="entry name" value="PHOTOSYSTEM II STABILITY/ASSEMBLY FACTOR HCF136, CHLOROPLASTIC"/>
    <property type="match status" value="1"/>
</dbReference>
<dbReference type="PANTHER" id="PTHR47199:SF2">
    <property type="entry name" value="PHOTOSYSTEM II STABILITY_ASSEMBLY FACTOR HCF136, CHLOROPLASTIC"/>
    <property type="match status" value="1"/>
</dbReference>